<dbReference type="EMBL" id="MU167253">
    <property type="protein sequence ID" value="KAG0146997.1"/>
    <property type="molecule type" value="Genomic_DNA"/>
</dbReference>
<accession>A0A9P6NJZ5</accession>
<protein>
    <submittedName>
        <fullName evidence="1">Uncharacterized protein</fullName>
    </submittedName>
</protein>
<gene>
    <name evidence="1" type="ORF">CROQUDRAFT_106744</name>
</gene>
<name>A0A9P6NJZ5_9BASI</name>
<dbReference type="Proteomes" id="UP000886653">
    <property type="component" value="Unassembled WGS sequence"/>
</dbReference>
<sequence length="171" mass="20054">MSSISHPRKLKVNETVTEEYSTTVLEYEFWLRRKVQNAIERLPSTSLDEWLIIDYNQNREEPRSPERSESSSGLPTFFTHSLSSDHHSNMNHCAHPPLGRRLSISKIIDGLKHQFTKKLWIKLRKVSKDHPLMPRSSPSRSNQYHTRWPACFMRMKMKKADHGGQRVDDSI</sequence>
<reference evidence="1" key="1">
    <citation type="submission" date="2013-11" db="EMBL/GenBank/DDBJ databases">
        <title>Genome sequence of the fusiform rust pathogen reveals effectors for host alternation and coevolution with pine.</title>
        <authorList>
            <consortium name="DOE Joint Genome Institute"/>
            <person name="Smith K."/>
            <person name="Pendleton A."/>
            <person name="Kubisiak T."/>
            <person name="Anderson C."/>
            <person name="Salamov A."/>
            <person name="Aerts A."/>
            <person name="Riley R."/>
            <person name="Clum A."/>
            <person name="Lindquist E."/>
            <person name="Ence D."/>
            <person name="Campbell M."/>
            <person name="Kronenberg Z."/>
            <person name="Feau N."/>
            <person name="Dhillon B."/>
            <person name="Hamelin R."/>
            <person name="Burleigh J."/>
            <person name="Smith J."/>
            <person name="Yandell M."/>
            <person name="Nelson C."/>
            <person name="Grigoriev I."/>
            <person name="Davis J."/>
        </authorList>
    </citation>
    <scope>NUCLEOTIDE SEQUENCE</scope>
    <source>
        <strain evidence="1">G11</strain>
    </source>
</reference>
<evidence type="ECO:0000313" key="1">
    <source>
        <dbReference type="EMBL" id="KAG0146997.1"/>
    </source>
</evidence>
<keyword evidence="2" id="KW-1185">Reference proteome</keyword>
<comment type="caution">
    <text evidence="1">The sequence shown here is derived from an EMBL/GenBank/DDBJ whole genome shotgun (WGS) entry which is preliminary data.</text>
</comment>
<evidence type="ECO:0000313" key="2">
    <source>
        <dbReference type="Proteomes" id="UP000886653"/>
    </source>
</evidence>
<proteinExistence type="predicted"/>
<dbReference type="AlphaFoldDB" id="A0A9P6NJZ5"/>
<organism evidence="1 2">
    <name type="scientific">Cronartium quercuum f. sp. fusiforme G11</name>
    <dbReference type="NCBI Taxonomy" id="708437"/>
    <lineage>
        <taxon>Eukaryota</taxon>
        <taxon>Fungi</taxon>
        <taxon>Dikarya</taxon>
        <taxon>Basidiomycota</taxon>
        <taxon>Pucciniomycotina</taxon>
        <taxon>Pucciniomycetes</taxon>
        <taxon>Pucciniales</taxon>
        <taxon>Coleosporiaceae</taxon>
        <taxon>Cronartium</taxon>
    </lineage>
</organism>